<protein>
    <submittedName>
        <fullName evidence="2">Uncharacterized protein</fullName>
    </submittedName>
</protein>
<evidence type="ECO:0000313" key="2">
    <source>
        <dbReference type="EMBL" id="OSX77171.1"/>
    </source>
</evidence>
<proteinExistence type="predicted"/>
<name>A0A1X6P8F1_PORUM</name>
<dbReference type="Proteomes" id="UP000218209">
    <property type="component" value="Unassembled WGS sequence"/>
</dbReference>
<sequence>MDELAAGTHPGRPDGAEIEVAAHGTRGAGPTDLVEANNEEDGFMDDESGGGDETRGNRSTLKSKARRLWRPEHDKMAVDAIRAAKAHVAPHGKKTKRFEQAAEIFNQHPRAVDFSINSKALSDRWSTLKKAFAVKNAAYESATGTEPSWTPAEMVLIDAVPEAQAHADLEKASRNEFTKKEERLVAQGEAIRKMAMERRGGLMRGPAAAPSGSTAVPNPSAGGSSDDEVATPARTTRHRKCAFADDEDDVVGILERSEKGQAAQAERQMQLAERRLEHERKMYEDEAARRDRAEETQQEEKKAQQELLVALASKLG</sequence>
<evidence type="ECO:0000256" key="1">
    <source>
        <dbReference type="SAM" id="MobiDB-lite"/>
    </source>
</evidence>
<dbReference type="AlphaFoldDB" id="A0A1X6P8F1"/>
<keyword evidence="3" id="KW-1185">Reference proteome</keyword>
<evidence type="ECO:0000313" key="3">
    <source>
        <dbReference type="Proteomes" id="UP000218209"/>
    </source>
</evidence>
<dbReference type="EMBL" id="KV918845">
    <property type="protein sequence ID" value="OSX77171.1"/>
    <property type="molecule type" value="Genomic_DNA"/>
</dbReference>
<feature type="region of interest" description="Disordered" evidence="1">
    <location>
        <begin position="1"/>
        <end position="70"/>
    </location>
</feature>
<feature type="compositionally biased region" description="Acidic residues" evidence="1">
    <location>
        <begin position="37"/>
        <end position="50"/>
    </location>
</feature>
<organism evidence="2 3">
    <name type="scientific">Porphyra umbilicalis</name>
    <name type="common">Purple laver</name>
    <name type="synonym">Red alga</name>
    <dbReference type="NCBI Taxonomy" id="2786"/>
    <lineage>
        <taxon>Eukaryota</taxon>
        <taxon>Rhodophyta</taxon>
        <taxon>Bangiophyceae</taxon>
        <taxon>Bangiales</taxon>
        <taxon>Bangiaceae</taxon>
        <taxon>Porphyra</taxon>
    </lineage>
</organism>
<feature type="region of interest" description="Disordered" evidence="1">
    <location>
        <begin position="202"/>
        <end position="240"/>
    </location>
</feature>
<gene>
    <name evidence="2" type="ORF">BU14_0159s0026</name>
</gene>
<feature type="compositionally biased region" description="Polar residues" evidence="1">
    <location>
        <begin position="211"/>
        <end position="223"/>
    </location>
</feature>
<accession>A0A1X6P8F1</accession>
<feature type="region of interest" description="Disordered" evidence="1">
    <location>
        <begin position="281"/>
        <end position="303"/>
    </location>
</feature>
<reference evidence="2 3" key="1">
    <citation type="submission" date="2017-03" db="EMBL/GenBank/DDBJ databases">
        <title>WGS assembly of Porphyra umbilicalis.</title>
        <authorList>
            <person name="Brawley S.H."/>
            <person name="Blouin N.A."/>
            <person name="Ficko-Blean E."/>
            <person name="Wheeler G.L."/>
            <person name="Lohr M."/>
            <person name="Goodson H.V."/>
            <person name="Jenkins J.W."/>
            <person name="Blaby-Haas C.E."/>
            <person name="Helliwell K.E."/>
            <person name="Chan C."/>
            <person name="Marriage T."/>
            <person name="Bhattacharya D."/>
            <person name="Klein A.S."/>
            <person name="Badis Y."/>
            <person name="Brodie J."/>
            <person name="Cao Y."/>
            <person name="Collen J."/>
            <person name="Dittami S.M."/>
            <person name="Gachon C.M."/>
            <person name="Green B.R."/>
            <person name="Karpowicz S."/>
            <person name="Kim J.W."/>
            <person name="Kudahl U."/>
            <person name="Lin S."/>
            <person name="Michel G."/>
            <person name="Mittag M."/>
            <person name="Olson B.J."/>
            <person name="Pangilinan J."/>
            <person name="Peng Y."/>
            <person name="Qiu H."/>
            <person name="Shu S."/>
            <person name="Singer J.T."/>
            <person name="Smith A.G."/>
            <person name="Sprecher B.N."/>
            <person name="Wagner V."/>
            <person name="Wang W."/>
            <person name="Wang Z.-Y."/>
            <person name="Yan J."/>
            <person name="Yarish C."/>
            <person name="Zoeuner-Riek S."/>
            <person name="Zhuang Y."/>
            <person name="Zou Y."/>
            <person name="Lindquist E.A."/>
            <person name="Grimwood J."/>
            <person name="Barry K."/>
            <person name="Rokhsar D.S."/>
            <person name="Schmutz J."/>
            <person name="Stiller J.W."/>
            <person name="Grossman A.R."/>
            <person name="Prochnik S.E."/>
        </authorList>
    </citation>
    <scope>NUCLEOTIDE SEQUENCE [LARGE SCALE GENOMIC DNA]</scope>
    <source>
        <strain evidence="2">4086291</strain>
    </source>
</reference>